<keyword evidence="4" id="KW-0862">Zinc</keyword>
<dbReference type="EMBL" id="JARPOI010000013">
    <property type="protein sequence ID" value="KAJ9162718.1"/>
    <property type="molecule type" value="Genomic_DNA"/>
</dbReference>
<evidence type="ECO:0000256" key="1">
    <source>
        <dbReference type="ARBA" id="ARBA00006360"/>
    </source>
</evidence>
<evidence type="ECO:0000313" key="9">
    <source>
        <dbReference type="EMBL" id="KAJ9162718.1"/>
    </source>
</evidence>
<evidence type="ECO:0000313" key="10">
    <source>
        <dbReference type="Proteomes" id="UP001174677"/>
    </source>
</evidence>
<dbReference type="PANTHER" id="PTHR11669">
    <property type="entry name" value="REPLICATION FACTOR C / DNA POLYMERASE III GAMMA-TAU SUBUNIT"/>
    <property type="match status" value="1"/>
</dbReference>
<dbReference type="PANTHER" id="PTHR11669:SF63">
    <property type="entry name" value="PROTEIN STICHEL"/>
    <property type="match status" value="1"/>
</dbReference>
<feature type="compositionally biased region" description="Low complexity" evidence="7">
    <location>
        <begin position="814"/>
        <end position="823"/>
    </location>
</feature>
<feature type="region of interest" description="Disordered" evidence="7">
    <location>
        <begin position="207"/>
        <end position="226"/>
    </location>
</feature>
<feature type="region of interest" description="Disordered" evidence="7">
    <location>
        <begin position="866"/>
        <end position="891"/>
    </location>
</feature>
<feature type="domain" description="AAA+ ATPase" evidence="8">
    <location>
        <begin position="487"/>
        <end position="637"/>
    </location>
</feature>
<evidence type="ECO:0000259" key="8">
    <source>
        <dbReference type="SMART" id="SM00382"/>
    </source>
</evidence>
<keyword evidence="10" id="KW-1185">Reference proteome</keyword>
<dbReference type="InterPro" id="IPR022754">
    <property type="entry name" value="DNA_pol_III_gamma-3"/>
</dbReference>
<evidence type="ECO:0000256" key="3">
    <source>
        <dbReference type="ARBA" id="ARBA00022741"/>
    </source>
</evidence>
<dbReference type="Pfam" id="PF12169">
    <property type="entry name" value="DNA_pol3_gamma3"/>
    <property type="match status" value="1"/>
</dbReference>
<dbReference type="Proteomes" id="UP001174677">
    <property type="component" value="Chromosome 13"/>
</dbReference>
<dbReference type="NCBIfam" id="TIGR02397">
    <property type="entry name" value="dnaX_nterm"/>
    <property type="match status" value="1"/>
</dbReference>
<feature type="region of interest" description="Disordered" evidence="7">
    <location>
        <begin position="808"/>
        <end position="848"/>
    </location>
</feature>
<dbReference type="InterPro" id="IPR027417">
    <property type="entry name" value="P-loop_NTPase"/>
</dbReference>
<dbReference type="Pfam" id="PF13177">
    <property type="entry name" value="DNA_pol3_delta2"/>
    <property type="match status" value="1"/>
</dbReference>
<dbReference type="CDD" id="cd18137">
    <property type="entry name" value="HLD_clamp_pol_III_gamma_tau"/>
    <property type="match status" value="1"/>
</dbReference>
<dbReference type="InterPro" id="IPR008921">
    <property type="entry name" value="DNA_pol3_clamp-load_cplx_C"/>
</dbReference>
<evidence type="ECO:0000256" key="5">
    <source>
        <dbReference type="ARBA" id="ARBA00022840"/>
    </source>
</evidence>
<dbReference type="Pfam" id="PF22608">
    <property type="entry name" value="DNAX_ATPase_lid"/>
    <property type="match status" value="1"/>
</dbReference>
<dbReference type="InterPro" id="IPR054506">
    <property type="entry name" value="DnaA_N-like_STI"/>
</dbReference>
<sequence>MSEMRVSDPNRLHLKKELTQIRKAARVLRDPGTTPSWKSPLSSSRSAAAVTLAAAAWKQLENENVIPNGSNSILNTQFRDNGREKRVFLYNWKTQKSSSEKSATARNDADEDYESRSIQESLDDSLSDARNAADSKSDSYIGESRSASTIFRCRDANSVSPSTKRALGIKKKSKKTNTHMDIMSRYQQKEINLRRLLKSHPSLALGLGRDDSVDQSDDTEEYGNSEDLRKISGASPFLIKFNNKNWSNSPSKFLRSSQKEDSSYCYSTPALSTSSYNRYCNRNPSTVGSWDATTTSLNDGDDEVDDHLDLPGRQGCGIPCCWFKRTPRHRGVCGSCFSPSLSDAIRRKGTSILCGSQSIYHRHQRSSSFSNKRRIASRSSQGLLPLLTNIGGRGSSIGTGHSDDELSTNFGELDLEALCRLDGRRWSSCRSQDGLDIVALNGDGEEEGTPENIQSLTKKYKPLFFDEVIGQNIVVQSLINAISKGRIAPVYLFQGPRGTGKTSTARIFASALNCRSTEETKPCGYCTECADFNSGQTRYLWEVDATNKKGIDKVRNLLKKVSQWPPTGSSRYKIFLIDECHLLPSKMWLAFFKFLEEPPQRVVFIFITTDPDNVPRTVQSRCQKYLFSKIKDGDIVARLRKISTKENLDAELDALDLIALNAEGSLRDAETMLDQLSLLGKRITTSLVNELVGLVPDEKLLELLELSMSSETAQTVKRARDLMDSGFDPMVLMSQLASLIMDIIAGTYNVVDIKYSHSFFGGQSLTEAELERLKHALKLLSEAEKQLRVSSDRSTWFTATLLQLGSVPSPDLTQSSSSRRQSSGTTEEDPSSASGVTIHKQKSDAHYLPRRSSSASLYKAINKNSSHQGEFGLNSNPPSSRTMDSLTSSASQDDELVGNLLYRVRNSDKLDHIWEKCIAKCHSNTLRQLLHAHGKLFSISEVEGALVVYVAFRDEDVKARAERFMSSITNSIEMVLRCNLEVRIILMPDGEDSMNCVNLSELQGQKRAGATLGIEQKRKANGLNPVNGYTDSQQESLKLCRGSSNDLECKLKGGPGDHFKSLILLDSALQSTALSNAENGYVKEERQESPMQRIESIIWEQRLETAWLQAAEKGTPGSLSLLKPEKNQVLPQEDIHHQNKMESASSVSLPSQHWEDELNYELKVLKMEDRRVIHEDQIGKRADCYSSSPSLLNDSNFVGIPIKESLMYESSSASRGCSGLFCWNANKSLRQKVKGTIVRSGRRGGRLSLFWGCGKHKKSESMNIRYMGYQI</sequence>
<keyword evidence="6" id="KW-0175">Coiled coil</keyword>
<proteinExistence type="inferred from homology"/>
<keyword evidence="5" id="KW-0067">ATP-binding</keyword>
<dbReference type="CDD" id="cd00009">
    <property type="entry name" value="AAA"/>
    <property type="match status" value="1"/>
</dbReference>
<dbReference type="SMART" id="SM00382">
    <property type="entry name" value="AAA"/>
    <property type="match status" value="1"/>
</dbReference>
<dbReference type="Pfam" id="PF23007">
    <property type="entry name" value="DnaA_N-like_STI"/>
    <property type="match status" value="1"/>
</dbReference>
<organism evidence="9 10">
    <name type="scientific">Hevea brasiliensis</name>
    <name type="common">Para rubber tree</name>
    <name type="synonym">Siphonia brasiliensis</name>
    <dbReference type="NCBI Taxonomy" id="3981"/>
    <lineage>
        <taxon>Eukaryota</taxon>
        <taxon>Viridiplantae</taxon>
        <taxon>Streptophyta</taxon>
        <taxon>Embryophyta</taxon>
        <taxon>Tracheophyta</taxon>
        <taxon>Spermatophyta</taxon>
        <taxon>Magnoliopsida</taxon>
        <taxon>eudicotyledons</taxon>
        <taxon>Gunneridae</taxon>
        <taxon>Pentapetalae</taxon>
        <taxon>rosids</taxon>
        <taxon>fabids</taxon>
        <taxon>Malpighiales</taxon>
        <taxon>Euphorbiaceae</taxon>
        <taxon>Crotonoideae</taxon>
        <taxon>Micrandreae</taxon>
        <taxon>Hevea</taxon>
    </lineage>
</organism>
<comment type="caution">
    <text evidence="9">The sequence shown here is derived from an EMBL/GenBank/DDBJ whole genome shotgun (WGS) entry which is preliminary data.</text>
</comment>
<reference evidence="9" key="1">
    <citation type="journal article" date="2023" name="Plant Biotechnol. J.">
        <title>Chromosome-level wild Hevea brasiliensis genome provides new tools for genomic-assisted breeding and valuable loci to elevate rubber yield.</title>
        <authorList>
            <person name="Cheng H."/>
            <person name="Song X."/>
            <person name="Hu Y."/>
            <person name="Wu T."/>
            <person name="Yang Q."/>
            <person name="An Z."/>
            <person name="Feng S."/>
            <person name="Deng Z."/>
            <person name="Wu W."/>
            <person name="Zeng X."/>
            <person name="Tu M."/>
            <person name="Wang X."/>
            <person name="Huang H."/>
        </authorList>
    </citation>
    <scope>NUCLEOTIDE SEQUENCE</scope>
    <source>
        <strain evidence="9">MT/VB/25A 57/8</strain>
    </source>
</reference>
<evidence type="ECO:0000256" key="2">
    <source>
        <dbReference type="ARBA" id="ARBA00022723"/>
    </source>
</evidence>
<evidence type="ECO:0000256" key="7">
    <source>
        <dbReference type="SAM" id="MobiDB-lite"/>
    </source>
</evidence>
<dbReference type="Gene3D" id="1.10.8.60">
    <property type="match status" value="1"/>
</dbReference>
<dbReference type="InterPro" id="IPR050238">
    <property type="entry name" value="DNA_Rep/Repair_Clamp_Loader"/>
</dbReference>
<name>A0ABQ9LBG2_HEVBR</name>
<feature type="region of interest" description="Disordered" evidence="7">
    <location>
        <begin position="99"/>
        <end position="140"/>
    </location>
</feature>
<feature type="compositionally biased region" description="Acidic residues" evidence="7">
    <location>
        <begin position="213"/>
        <end position="224"/>
    </location>
</feature>
<dbReference type="InterPro" id="IPR003593">
    <property type="entry name" value="AAA+_ATPase"/>
</dbReference>
<keyword evidence="2" id="KW-0479">Metal-binding</keyword>
<gene>
    <name evidence="9" type="ORF">P3X46_022474</name>
</gene>
<evidence type="ECO:0000256" key="6">
    <source>
        <dbReference type="ARBA" id="ARBA00023054"/>
    </source>
</evidence>
<protein>
    <recommendedName>
        <fullName evidence="8">AAA+ ATPase domain-containing protein</fullName>
    </recommendedName>
</protein>
<comment type="similarity">
    <text evidence="1">Belongs to the DnaX/STICHEL family.</text>
</comment>
<accession>A0ABQ9LBG2</accession>
<evidence type="ECO:0000256" key="4">
    <source>
        <dbReference type="ARBA" id="ARBA00022833"/>
    </source>
</evidence>
<dbReference type="InterPro" id="IPR045085">
    <property type="entry name" value="HLD_clamp_pol_III_gamma_tau"/>
</dbReference>
<dbReference type="SUPFAM" id="SSF48019">
    <property type="entry name" value="post-AAA+ oligomerization domain-like"/>
    <property type="match status" value="1"/>
</dbReference>
<keyword evidence="3" id="KW-0547">Nucleotide-binding</keyword>
<dbReference type="SUPFAM" id="SSF52540">
    <property type="entry name" value="P-loop containing nucleoside triphosphate hydrolases"/>
    <property type="match status" value="1"/>
</dbReference>
<dbReference type="InterPro" id="IPR012763">
    <property type="entry name" value="DNA_pol_III_sug/sutau_N"/>
</dbReference>
<dbReference type="Gene3D" id="3.40.50.300">
    <property type="entry name" value="P-loop containing nucleotide triphosphate hydrolases"/>
    <property type="match status" value="1"/>
</dbReference>